<protein>
    <recommendedName>
        <fullName evidence="3">Enoyl reductase (ER) domain-containing protein</fullName>
    </recommendedName>
</protein>
<sequence>MESSYSGIYTDMERFYLKNDLKPREPDLDEMVIKVISCPINPADKSFLKETLPAFSVPKAFGSIGVGCEGAGEVVDVGSNVDDSFIGKKVAFCQLPCHKNYEGSWRQHINVNKKFVIEYPDEAEYDDICTSFINPLTAMYILNLAEKSKSRAVIQNAACSSIGKMVLRLLNSKGIKVINIVRRDEQVEILEDLGANYILNSNSDTFEDELDQLIHSLEPKCFFDCVGGDCLETFSKMPKQSSLYIYGNMDTGSIFSFSNKELLSSRKTIAGISLSDFFENMGDELQHYYDIVSHDITEGEYIFKTEVVCTYPLEEFDKAIEESHKISSTGKVVLKPWEQS</sequence>
<keyword evidence="5" id="KW-1185">Reference proteome</keyword>
<feature type="domain" description="Enoyl reductase (ER)" evidence="3">
    <location>
        <begin position="10"/>
        <end position="334"/>
    </location>
</feature>
<dbReference type="GO" id="GO:0016651">
    <property type="term" value="F:oxidoreductase activity, acting on NAD(P)H"/>
    <property type="evidence" value="ECO:0007669"/>
    <property type="project" value="TreeGrafter"/>
</dbReference>
<evidence type="ECO:0000313" key="4">
    <source>
        <dbReference type="EMBL" id="CAI2373300.1"/>
    </source>
</evidence>
<dbReference type="PANTHER" id="PTHR48106">
    <property type="entry name" value="QUINONE OXIDOREDUCTASE PIG3-RELATED"/>
    <property type="match status" value="1"/>
</dbReference>
<accession>A0AAD1XIR5</accession>
<dbReference type="SMART" id="SM00829">
    <property type="entry name" value="PKS_ER"/>
    <property type="match status" value="1"/>
</dbReference>
<evidence type="ECO:0000256" key="2">
    <source>
        <dbReference type="ARBA" id="ARBA00023002"/>
    </source>
</evidence>
<dbReference type="Gene3D" id="3.40.50.720">
    <property type="entry name" value="NAD(P)-binding Rossmann-like Domain"/>
    <property type="match status" value="1"/>
</dbReference>
<dbReference type="Pfam" id="PF08240">
    <property type="entry name" value="ADH_N"/>
    <property type="match status" value="1"/>
</dbReference>
<dbReference type="Proteomes" id="UP001295684">
    <property type="component" value="Unassembled WGS sequence"/>
</dbReference>
<dbReference type="PANTHER" id="PTHR48106:SF18">
    <property type="entry name" value="QUINONE OXIDOREDUCTASE PIG3"/>
    <property type="match status" value="1"/>
</dbReference>
<name>A0AAD1XIR5_EUPCR</name>
<dbReference type="SUPFAM" id="SSF50129">
    <property type="entry name" value="GroES-like"/>
    <property type="match status" value="1"/>
</dbReference>
<dbReference type="InterPro" id="IPR036291">
    <property type="entry name" value="NAD(P)-bd_dom_sf"/>
</dbReference>
<evidence type="ECO:0000259" key="3">
    <source>
        <dbReference type="SMART" id="SM00829"/>
    </source>
</evidence>
<keyword evidence="1" id="KW-0521">NADP</keyword>
<dbReference type="InterPro" id="IPR013149">
    <property type="entry name" value="ADH-like_C"/>
</dbReference>
<dbReference type="AlphaFoldDB" id="A0AAD1XIR5"/>
<dbReference type="GO" id="GO:0070402">
    <property type="term" value="F:NADPH binding"/>
    <property type="evidence" value="ECO:0007669"/>
    <property type="project" value="TreeGrafter"/>
</dbReference>
<organism evidence="4 5">
    <name type="scientific">Euplotes crassus</name>
    <dbReference type="NCBI Taxonomy" id="5936"/>
    <lineage>
        <taxon>Eukaryota</taxon>
        <taxon>Sar</taxon>
        <taxon>Alveolata</taxon>
        <taxon>Ciliophora</taxon>
        <taxon>Intramacronucleata</taxon>
        <taxon>Spirotrichea</taxon>
        <taxon>Hypotrichia</taxon>
        <taxon>Euplotida</taxon>
        <taxon>Euplotidae</taxon>
        <taxon>Moneuplotes</taxon>
    </lineage>
</organism>
<dbReference type="Pfam" id="PF00107">
    <property type="entry name" value="ADH_zinc_N"/>
    <property type="match status" value="1"/>
</dbReference>
<gene>
    <name evidence="4" type="ORF">ECRASSUSDP1_LOCUS14641</name>
</gene>
<keyword evidence="2" id="KW-0560">Oxidoreductase</keyword>
<evidence type="ECO:0000313" key="5">
    <source>
        <dbReference type="Proteomes" id="UP001295684"/>
    </source>
</evidence>
<proteinExistence type="predicted"/>
<comment type="caution">
    <text evidence="4">The sequence shown here is derived from an EMBL/GenBank/DDBJ whole genome shotgun (WGS) entry which is preliminary data.</text>
</comment>
<dbReference type="InterPro" id="IPR011032">
    <property type="entry name" value="GroES-like_sf"/>
</dbReference>
<dbReference type="SUPFAM" id="SSF51735">
    <property type="entry name" value="NAD(P)-binding Rossmann-fold domains"/>
    <property type="match status" value="1"/>
</dbReference>
<dbReference type="Gene3D" id="3.90.180.10">
    <property type="entry name" value="Medium-chain alcohol dehydrogenases, catalytic domain"/>
    <property type="match status" value="1"/>
</dbReference>
<reference evidence="4" key="1">
    <citation type="submission" date="2023-07" db="EMBL/GenBank/DDBJ databases">
        <authorList>
            <consortium name="AG Swart"/>
            <person name="Singh M."/>
            <person name="Singh A."/>
            <person name="Seah K."/>
            <person name="Emmerich C."/>
        </authorList>
    </citation>
    <scope>NUCLEOTIDE SEQUENCE</scope>
    <source>
        <strain evidence="4">DP1</strain>
    </source>
</reference>
<dbReference type="InterPro" id="IPR020843">
    <property type="entry name" value="ER"/>
</dbReference>
<dbReference type="InterPro" id="IPR013154">
    <property type="entry name" value="ADH-like_N"/>
</dbReference>
<evidence type="ECO:0000256" key="1">
    <source>
        <dbReference type="ARBA" id="ARBA00022857"/>
    </source>
</evidence>
<dbReference type="EMBL" id="CAMPGE010014643">
    <property type="protein sequence ID" value="CAI2373300.1"/>
    <property type="molecule type" value="Genomic_DNA"/>
</dbReference>